<keyword evidence="1" id="KW-0812">Transmembrane</keyword>
<reference evidence="2" key="2">
    <citation type="submission" date="2020-09" db="EMBL/GenBank/DDBJ databases">
        <authorList>
            <person name="Sun Q."/>
            <person name="Ohkuma M."/>
        </authorList>
    </citation>
    <scope>NUCLEOTIDE SEQUENCE</scope>
    <source>
        <strain evidence="2">JCM 3091</strain>
    </source>
</reference>
<dbReference type="EMBL" id="BMQC01000009">
    <property type="protein sequence ID" value="GGK33384.1"/>
    <property type="molecule type" value="Genomic_DNA"/>
</dbReference>
<keyword evidence="3" id="KW-1185">Reference proteome</keyword>
<dbReference type="RefSeq" id="WP_189114725.1">
    <property type="nucleotide sequence ID" value="NZ_BMQC01000009.1"/>
</dbReference>
<evidence type="ECO:0000313" key="2">
    <source>
        <dbReference type="EMBL" id="GGK33384.1"/>
    </source>
</evidence>
<keyword evidence="1" id="KW-0472">Membrane</keyword>
<organism evidence="2 3">
    <name type="scientific">Pilimelia terevasa</name>
    <dbReference type="NCBI Taxonomy" id="53372"/>
    <lineage>
        <taxon>Bacteria</taxon>
        <taxon>Bacillati</taxon>
        <taxon>Actinomycetota</taxon>
        <taxon>Actinomycetes</taxon>
        <taxon>Micromonosporales</taxon>
        <taxon>Micromonosporaceae</taxon>
        <taxon>Pilimelia</taxon>
    </lineage>
</organism>
<reference evidence="2" key="1">
    <citation type="journal article" date="2014" name="Int. J. Syst. Evol. Microbiol.">
        <title>Complete genome sequence of Corynebacterium casei LMG S-19264T (=DSM 44701T), isolated from a smear-ripened cheese.</title>
        <authorList>
            <consortium name="US DOE Joint Genome Institute (JGI-PGF)"/>
            <person name="Walter F."/>
            <person name="Albersmeier A."/>
            <person name="Kalinowski J."/>
            <person name="Ruckert C."/>
        </authorList>
    </citation>
    <scope>NUCLEOTIDE SEQUENCE</scope>
    <source>
        <strain evidence="2">JCM 3091</strain>
    </source>
</reference>
<feature type="transmembrane region" description="Helical" evidence="1">
    <location>
        <begin position="12"/>
        <end position="40"/>
    </location>
</feature>
<keyword evidence="1" id="KW-1133">Transmembrane helix</keyword>
<name>A0A8J3FIF6_9ACTN</name>
<evidence type="ECO:0000256" key="1">
    <source>
        <dbReference type="SAM" id="Phobius"/>
    </source>
</evidence>
<proteinExistence type="predicted"/>
<evidence type="ECO:0000313" key="3">
    <source>
        <dbReference type="Proteomes" id="UP000662200"/>
    </source>
</evidence>
<comment type="caution">
    <text evidence="2">The sequence shown here is derived from an EMBL/GenBank/DDBJ whole genome shotgun (WGS) entry which is preliminary data.</text>
</comment>
<sequence>MAEKIVAAGGRWSLVTGWTAVATLAAGGALLAGGGVFAAWTSTANAAGGTNEATNVGMAHVDTNGTTFSTGVANLLPGDYVYRYANLTNTGSASEVFTATAAGTGVLAGAGGLQFAVDTCPAAWASDGTCSGTVAVVAATTDVAGATPVSLGTVAANGVRYLRYKVQLNGTADQSTFQGKQGAVNVTITGTTASNGNRNRTAG</sequence>
<accession>A0A8J3FIF6</accession>
<dbReference type="Proteomes" id="UP000662200">
    <property type="component" value="Unassembled WGS sequence"/>
</dbReference>
<dbReference type="AlphaFoldDB" id="A0A8J3FIF6"/>
<protein>
    <submittedName>
        <fullName evidence="2">Uncharacterized protein</fullName>
    </submittedName>
</protein>
<gene>
    <name evidence="2" type="ORF">GCM10010124_27650</name>
</gene>